<dbReference type="AlphaFoldDB" id="A0A0T9NWJ2"/>
<dbReference type="Proteomes" id="UP000038204">
    <property type="component" value="Unassembled WGS sequence"/>
</dbReference>
<reference evidence="1 2" key="1">
    <citation type="submission" date="2015-03" db="EMBL/GenBank/DDBJ databases">
        <authorList>
            <person name="Murphy D."/>
        </authorList>
    </citation>
    <scope>NUCLEOTIDE SEQUENCE [LARGE SCALE GENOMIC DNA]</scope>
    <source>
        <strain evidence="1 2">Y233</strain>
    </source>
</reference>
<accession>A0A0T9NWJ2</accession>
<dbReference type="EMBL" id="CQBK01000002">
    <property type="protein sequence ID" value="CNH34044.1"/>
    <property type="molecule type" value="Genomic_DNA"/>
</dbReference>
<organism evidence="1 2">
    <name type="scientific">Yersinia similis</name>
    <dbReference type="NCBI Taxonomy" id="367190"/>
    <lineage>
        <taxon>Bacteria</taxon>
        <taxon>Pseudomonadati</taxon>
        <taxon>Pseudomonadota</taxon>
        <taxon>Gammaproteobacteria</taxon>
        <taxon>Enterobacterales</taxon>
        <taxon>Yersiniaceae</taxon>
        <taxon>Yersinia</taxon>
    </lineage>
</organism>
<protein>
    <submittedName>
        <fullName evidence="1">Uncharacterized protein</fullName>
    </submittedName>
</protein>
<evidence type="ECO:0000313" key="1">
    <source>
        <dbReference type="EMBL" id="CNH34044.1"/>
    </source>
</evidence>
<gene>
    <name evidence="1" type="ORF">ERS008667_00345</name>
</gene>
<sequence>MTNLFYSAVFEWGTAPGSKYKGGLVLYAICILNLTAQQHVSVNLNLSALCSHGIYHGLWCVLHMLHHSDFSASTDSMAIEGTNSVTL</sequence>
<evidence type="ECO:0000313" key="2">
    <source>
        <dbReference type="Proteomes" id="UP000038204"/>
    </source>
</evidence>
<proteinExistence type="predicted"/>
<name>A0A0T9NWJ2_9GAMM</name>